<gene>
    <name evidence="10 11" type="primary">cobT</name>
    <name evidence="11" type="ORF">QQ008_22190</name>
</gene>
<feature type="active site" description="Proton acceptor" evidence="10">
    <location>
        <position position="312"/>
    </location>
</feature>
<dbReference type="PANTHER" id="PTHR43463:SF1">
    <property type="entry name" value="NICOTINATE-NUCLEOTIDE--DIMETHYLBENZIMIDAZOLE PHOSPHORIBOSYLTRANSFERASE"/>
    <property type="match status" value="1"/>
</dbReference>
<comment type="similarity">
    <text evidence="2 10">Belongs to the CobT family.</text>
</comment>
<comment type="pathway">
    <text evidence="1 10">Nucleoside biosynthesis; alpha-ribazole biosynthesis; alpha-ribazole from 5,6-dimethylbenzimidazole: step 1/2.</text>
</comment>
<dbReference type="GO" id="GO:0008939">
    <property type="term" value="F:nicotinate-nucleotide-dimethylbenzimidazole phosphoribosyltransferase activity"/>
    <property type="evidence" value="ECO:0007669"/>
    <property type="project" value="UniProtKB-EC"/>
</dbReference>
<organism evidence="11 12">
    <name type="scientific">Splendidivirga corallicola</name>
    <dbReference type="NCBI Taxonomy" id="3051826"/>
    <lineage>
        <taxon>Bacteria</taxon>
        <taxon>Pseudomonadati</taxon>
        <taxon>Bacteroidota</taxon>
        <taxon>Cytophagia</taxon>
        <taxon>Cytophagales</taxon>
        <taxon>Splendidivirgaceae</taxon>
        <taxon>Splendidivirga</taxon>
    </lineage>
</organism>
<comment type="function">
    <text evidence="10">Catalyzes the synthesis of alpha-ribazole-5'-phosphate from nicotinate mononucleotide (NAMN) and 5,6-dimethylbenzimidazole (DMB).</text>
</comment>
<keyword evidence="7 10" id="KW-0808">Transferase</keyword>
<evidence type="ECO:0000256" key="6">
    <source>
        <dbReference type="ARBA" id="ARBA00022676"/>
    </source>
</evidence>
<evidence type="ECO:0000256" key="10">
    <source>
        <dbReference type="HAMAP-Rule" id="MF_00230"/>
    </source>
</evidence>
<evidence type="ECO:0000256" key="2">
    <source>
        <dbReference type="ARBA" id="ARBA00007110"/>
    </source>
</evidence>
<dbReference type="InterPro" id="IPR023195">
    <property type="entry name" value="Nict_dMeBzImd_PRibTrfase_N"/>
</dbReference>
<reference evidence="11" key="1">
    <citation type="submission" date="2023-06" db="EMBL/GenBank/DDBJ databases">
        <title>Genomic of Parafulvivirga corallium.</title>
        <authorList>
            <person name="Wang G."/>
        </authorList>
    </citation>
    <scope>NUCLEOTIDE SEQUENCE</scope>
    <source>
        <strain evidence="11">BMA10</strain>
    </source>
</reference>
<evidence type="ECO:0000256" key="3">
    <source>
        <dbReference type="ARBA" id="ARBA00011991"/>
    </source>
</evidence>
<comment type="catalytic activity">
    <reaction evidence="9 10">
        <text>5,6-dimethylbenzimidazole + nicotinate beta-D-ribonucleotide = alpha-ribazole 5'-phosphate + nicotinate + H(+)</text>
        <dbReference type="Rhea" id="RHEA:11196"/>
        <dbReference type="ChEBI" id="CHEBI:15378"/>
        <dbReference type="ChEBI" id="CHEBI:15890"/>
        <dbReference type="ChEBI" id="CHEBI:32544"/>
        <dbReference type="ChEBI" id="CHEBI:57502"/>
        <dbReference type="ChEBI" id="CHEBI:57918"/>
        <dbReference type="EC" id="2.4.2.21"/>
    </reaction>
</comment>
<keyword evidence="6 10" id="KW-0328">Glycosyltransferase</keyword>
<proteinExistence type="inferred from homology"/>
<dbReference type="HAMAP" id="MF_00230">
    <property type="entry name" value="CobT"/>
    <property type="match status" value="1"/>
</dbReference>
<dbReference type="Pfam" id="PF02277">
    <property type="entry name" value="DBI_PRT"/>
    <property type="match status" value="1"/>
</dbReference>
<evidence type="ECO:0000256" key="5">
    <source>
        <dbReference type="ARBA" id="ARBA00022573"/>
    </source>
</evidence>
<dbReference type="EMBL" id="JAUJEA010000010">
    <property type="protein sequence ID" value="MDN5204119.1"/>
    <property type="molecule type" value="Genomic_DNA"/>
</dbReference>
<dbReference type="Gene3D" id="1.10.1610.10">
    <property type="match status" value="1"/>
</dbReference>
<dbReference type="CDD" id="cd02439">
    <property type="entry name" value="DMB-PRT_CobT"/>
    <property type="match status" value="1"/>
</dbReference>
<dbReference type="Gene3D" id="3.40.50.10210">
    <property type="match status" value="1"/>
</dbReference>
<evidence type="ECO:0000256" key="8">
    <source>
        <dbReference type="ARBA" id="ARBA00030686"/>
    </source>
</evidence>
<evidence type="ECO:0000313" key="11">
    <source>
        <dbReference type="EMBL" id="MDN5204119.1"/>
    </source>
</evidence>
<evidence type="ECO:0000256" key="7">
    <source>
        <dbReference type="ARBA" id="ARBA00022679"/>
    </source>
</evidence>
<name>A0ABT8KVD5_9BACT</name>
<dbReference type="InterPro" id="IPR003200">
    <property type="entry name" value="Nict_dMeBzImd_PRibTrfase"/>
</dbReference>
<evidence type="ECO:0000256" key="1">
    <source>
        <dbReference type="ARBA" id="ARBA00005049"/>
    </source>
</evidence>
<dbReference type="EC" id="2.4.2.21" evidence="3 10"/>
<evidence type="ECO:0000256" key="9">
    <source>
        <dbReference type="ARBA" id="ARBA00047340"/>
    </source>
</evidence>
<dbReference type="InterPro" id="IPR036087">
    <property type="entry name" value="Nict_dMeBzImd_PRibTrfase_sf"/>
</dbReference>
<accession>A0ABT8KVD5</accession>
<evidence type="ECO:0000256" key="4">
    <source>
        <dbReference type="ARBA" id="ARBA00015486"/>
    </source>
</evidence>
<dbReference type="InterPro" id="IPR017846">
    <property type="entry name" value="Nict_dMeBzImd_PRibTrfase_bact"/>
</dbReference>
<dbReference type="SUPFAM" id="SSF52733">
    <property type="entry name" value="Nicotinate mononucleotide:5,6-dimethylbenzimidazole phosphoribosyltransferase (CobT)"/>
    <property type="match status" value="1"/>
</dbReference>
<dbReference type="RefSeq" id="WP_346754143.1">
    <property type="nucleotide sequence ID" value="NZ_JAUJEA010000010.1"/>
</dbReference>
<keyword evidence="12" id="KW-1185">Reference proteome</keyword>
<dbReference type="NCBIfam" id="NF000996">
    <property type="entry name" value="PRK00105.1"/>
    <property type="match status" value="1"/>
</dbReference>
<dbReference type="PANTHER" id="PTHR43463">
    <property type="entry name" value="NICOTINATE-NUCLEOTIDE--DIMETHYLBENZIMIDAZOLE PHOSPHORIBOSYLTRANSFERASE"/>
    <property type="match status" value="1"/>
</dbReference>
<sequence>MKFSIAKPDANIISKLNEKINLKTKPLGSLGLLEAIALKIGTIQQTLNPTLVAPHIVVFAADHGIAQAGVSAYPQEVTYQMVQNFVNQGAAINVFSQQHNIQLKIVDAGVNHDFEGTMQIINAKVNHGTRNFLKEAAMTSEELEECFEHACTLVDNIQSSGCNIIGFGEMGIGNTSAAAVLMSLLLDLPIEDCVGRGTGLDNEQLQHKTNILQKAIDNHKNAIKTPMDVLKTFGGFEIAMICAGMLRAAEHGMVVLVDGFIASAAYLCARAIHSNMDDYAIYCHQSDEKGHRLLLEKLQAEPILKLGMRLGEGTGCAIAYPIIQSAIVFLNEMASFESAGVSKRG</sequence>
<dbReference type="NCBIfam" id="TIGR03160">
    <property type="entry name" value="cobT_DBIPRT"/>
    <property type="match status" value="1"/>
</dbReference>
<evidence type="ECO:0000313" key="12">
    <source>
        <dbReference type="Proteomes" id="UP001172082"/>
    </source>
</evidence>
<comment type="caution">
    <text evidence="11">The sequence shown here is derived from an EMBL/GenBank/DDBJ whole genome shotgun (WGS) entry which is preliminary data.</text>
</comment>
<keyword evidence="5 10" id="KW-0169">Cobalamin biosynthesis</keyword>
<protein>
    <recommendedName>
        <fullName evidence="4 10">Nicotinate-nucleotide--dimethylbenzimidazole phosphoribosyltransferase</fullName>
        <shortName evidence="10">NN:DBI PRT</shortName>
        <ecNumber evidence="3 10">2.4.2.21</ecNumber>
    </recommendedName>
    <alternativeName>
        <fullName evidence="8 10">N(1)-alpha-phosphoribosyltransferase</fullName>
    </alternativeName>
</protein>
<dbReference type="Proteomes" id="UP001172082">
    <property type="component" value="Unassembled WGS sequence"/>
</dbReference>